<dbReference type="Proteomes" id="UP000002730">
    <property type="component" value="Chromosome"/>
</dbReference>
<dbReference type="OrthoDB" id="2854767at2"/>
<feature type="transmembrane region" description="Helical" evidence="8">
    <location>
        <begin position="37"/>
        <end position="63"/>
    </location>
</feature>
<reference evidence="9 10" key="1">
    <citation type="submission" date="2010-08" db="EMBL/GenBank/DDBJ databases">
        <title>Complete sequence of Clostridium cellulovorans 743B.</title>
        <authorList>
            <consortium name="US DOE Joint Genome Institute"/>
            <person name="Lucas S."/>
            <person name="Copeland A."/>
            <person name="Lapidus A."/>
            <person name="Cheng J.-F."/>
            <person name="Bruce D."/>
            <person name="Goodwin L."/>
            <person name="Pitluck S."/>
            <person name="Chertkov O."/>
            <person name="Detter J.C."/>
            <person name="Han C."/>
            <person name="Tapia R."/>
            <person name="Land M."/>
            <person name="Hauser L."/>
            <person name="Chang Y.-J."/>
            <person name="Jeffries C."/>
            <person name="Kyrpides N."/>
            <person name="Ivanova N."/>
            <person name="Mikhailova N."/>
            <person name="Hemme C.L."/>
            <person name="Woyke T."/>
        </authorList>
    </citation>
    <scope>NUCLEOTIDE SEQUENCE [LARGE SCALE GENOMIC DNA]</scope>
    <source>
        <strain evidence="10">ATCC 35296 / DSM 3052 / OCM 3 / 743B</strain>
    </source>
</reference>
<dbReference type="GO" id="GO:0009372">
    <property type="term" value="P:quorum sensing"/>
    <property type="evidence" value="ECO:0007669"/>
    <property type="project" value="UniProtKB-KW"/>
</dbReference>
<keyword evidence="4 8" id="KW-0812">Transmembrane</keyword>
<dbReference type="GO" id="GO:0016020">
    <property type="term" value="C:membrane"/>
    <property type="evidence" value="ECO:0007669"/>
    <property type="project" value="InterPro"/>
</dbReference>
<dbReference type="GO" id="GO:0006508">
    <property type="term" value="P:proteolysis"/>
    <property type="evidence" value="ECO:0007669"/>
    <property type="project" value="UniProtKB-KW"/>
</dbReference>
<evidence type="ECO:0000256" key="6">
    <source>
        <dbReference type="ARBA" id="ARBA00022989"/>
    </source>
</evidence>
<dbReference type="eggNOG" id="COG4512">
    <property type="taxonomic scope" value="Bacteria"/>
</dbReference>
<evidence type="ECO:0000256" key="4">
    <source>
        <dbReference type="ARBA" id="ARBA00022692"/>
    </source>
</evidence>
<evidence type="ECO:0000256" key="8">
    <source>
        <dbReference type="SAM" id="Phobius"/>
    </source>
</evidence>
<evidence type="ECO:0000256" key="2">
    <source>
        <dbReference type="ARBA" id="ARBA00022654"/>
    </source>
</evidence>
<feature type="transmembrane region" description="Helical" evidence="8">
    <location>
        <begin position="149"/>
        <end position="170"/>
    </location>
</feature>
<dbReference type="InterPro" id="IPR006741">
    <property type="entry name" value="AgrB"/>
</dbReference>
<evidence type="ECO:0000313" key="9">
    <source>
        <dbReference type="EMBL" id="ADL50990.1"/>
    </source>
</evidence>
<proteinExistence type="predicted"/>
<feature type="transmembrane region" description="Helical" evidence="8">
    <location>
        <begin position="107"/>
        <end position="128"/>
    </location>
</feature>
<feature type="transmembrane region" description="Helical" evidence="8">
    <location>
        <begin position="176"/>
        <end position="201"/>
    </location>
</feature>
<evidence type="ECO:0000313" key="10">
    <source>
        <dbReference type="Proteomes" id="UP000002730"/>
    </source>
</evidence>
<evidence type="ECO:0000256" key="7">
    <source>
        <dbReference type="ARBA" id="ARBA00023136"/>
    </source>
</evidence>
<keyword evidence="6 8" id="KW-1133">Transmembrane helix</keyword>
<keyword evidence="5" id="KW-0378">Hydrolase</keyword>
<organism evidence="9 10">
    <name type="scientific">Clostridium cellulovorans (strain ATCC 35296 / DSM 3052 / OCM 3 / 743B)</name>
    <dbReference type="NCBI Taxonomy" id="573061"/>
    <lineage>
        <taxon>Bacteria</taxon>
        <taxon>Bacillati</taxon>
        <taxon>Bacillota</taxon>
        <taxon>Clostridia</taxon>
        <taxon>Eubacteriales</taxon>
        <taxon>Clostridiaceae</taxon>
        <taxon>Clostridium</taxon>
    </lineage>
</organism>
<dbReference type="AlphaFoldDB" id="D9SUT5"/>
<accession>D9SUT5</accession>
<keyword evidence="7 8" id="KW-0472">Membrane</keyword>
<dbReference type="GO" id="GO:0008233">
    <property type="term" value="F:peptidase activity"/>
    <property type="evidence" value="ECO:0007669"/>
    <property type="project" value="UniProtKB-KW"/>
</dbReference>
<dbReference type="STRING" id="573061.Clocel_1235"/>
<keyword evidence="1" id="KW-1003">Cell membrane</keyword>
<dbReference type="HOGENOM" id="CLU_098969_0_1_9"/>
<evidence type="ECO:0000256" key="3">
    <source>
        <dbReference type="ARBA" id="ARBA00022670"/>
    </source>
</evidence>
<name>D9SUT5_CLOC7</name>
<dbReference type="EMBL" id="CP002160">
    <property type="protein sequence ID" value="ADL50990.1"/>
    <property type="molecule type" value="Genomic_DNA"/>
</dbReference>
<sequence length="218" mass="24805">MEKTSNYIAQRVSLSLNLDKDAEEVIAYGTFAILQTFISILLILLLGIVFNAPVLSLIIYLSWSILRKYTGGVHASNSLNCLILGTIICITYTFLIQKLGKFIDLNLVVILGFSIFSFSFFLVQKFAPCEDPNKPIRSEIKKIEARKKANIFLEICISISILLIFLYKFMNFKYGLIYTLGIYAGITFQIFTLTPLGHLFINKIDSLLSKTLIFFIRR</sequence>
<dbReference type="Pfam" id="PF04647">
    <property type="entry name" value="AgrB"/>
    <property type="match status" value="1"/>
</dbReference>
<dbReference type="RefSeq" id="WP_010076152.1">
    <property type="nucleotide sequence ID" value="NC_014393.1"/>
</dbReference>
<dbReference type="KEGG" id="ccb:Clocel_1235"/>
<dbReference type="SMART" id="SM00793">
    <property type="entry name" value="AgrB"/>
    <property type="match status" value="1"/>
</dbReference>
<evidence type="ECO:0000256" key="1">
    <source>
        <dbReference type="ARBA" id="ARBA00022475"/>
    </source>
</evidence>
<keyword evidence="3" id="KW-0645">Protease</keyword>
<keyword evidence="10" id="KW-1185">Reference proteome</keyword>
<protein>
    <submittedName>
        <fullName evidence="9">Accessory gene regulator B</fullName>
    </submittedName>
</protein>
<gene>
    <name evidence="9" type="ordered locus">Clocel_1235</name>
</gene>
<evidence type="ECO:0000256" key="5">
    <source>
        <dbReference type="ARBA" id="ARBA00022801"/>
    </source>
</evidence>
<feature type="transmembrane region" description="Helical" evidence="8">
    <location>
        <begin position="75"/>
        <end position="95"/>
    </location>
</feature>
<keyword evidence="2" id="KW-0673">Quorum sensing</keyword>